<feature type="compositionally biased region" description="Basic residues" evidence="1">
    <location>
        <begin position="225"/>
        <end position="255"/>
    </location>
</feature>
<protein>
    <recommendedName>
        <fullName evidence="2">Ribosomal protein mS38 C-terminal domain-containing protein</fullName>
    </recommendedName>
</protein>
<dbReference type="AlphaFoldDB" id="A0A4V1J298"/>
<evidence type="ECO:0000313" key="4">
    <source>
        <dbReference type="Proteomes" id="UP000278143"/>
    </source>
</evidence>
<dbReference type="InterPro" id="IPR013177">
    <property type="entry name" value="Ribosomal_mS38_C"/>
</dbReference>
<proteinExistence type="predicted"/>
<keyword evidence="4" id="KW-1185">Reference proteome</keyword>
<dbReference type="Pfam" id="PF08213">
    <property type="entry name" value="COX24_C"/>
    <property type="match status" value="1"/>
</dbReference>
<sequence>MSLGRSLAGLTRRWMPRDQASCLVRSPVSSVSALPATYQQQQRRSYYVSDPSRAAHPPAAPSPWGDSLQASVAESKAVAQDRFYALHRPLLSYQPLSRPRSIFVADENDNETISVEYTSSGKSADNSDAMEALAEKCHYFQPFRPPRWVQSATAAPAVGQVLSPAADPHYWAQYDGASGQHEGSGTVAHRARADAFLEEGDAIVQRMPEPKPSSSSATPLYATSIKRKRKLKMNKHKRRKLRKGTRALRKRLGKI</sequence>
<accession>A0A4V1J298</accession>
<feature type="region of interest" description="Disordered" evidence="1">
    <location>
        <begin position="206"/>
        <end position="255"/>
    </location>
</feature>
<reference evidence="4" key="1">
    <citation type="journal article" date="2018" name="Nat. Microbiol.">
        <title>Leveraging single-cell genomics to expand the fungal tree of life.</title>
        <authorList>
            <person name="Ahrendt S.R."/>
            <person name="Quandt C.A."/>
            <person name="Ciobanu D."/>
            <person name="Clum A."/>
            <person name="Salamov A."/>
            <person name="Andreopoulos B."/>
            <person name="Cheng J.F."/>
            <person name="Woyke T."/>
            <person name="Pelin A."/>
            <person name="Henrissat B."/>
            <person name="Reynolds N.K."/>
            <person name="Benny G.L."/>
            <person name="Smith M.E."/>
            <person name="James T.Y."/>
            <person name="Grigoriev I.V."/>
        </authorList>
    </citation>
    <scope>NUCLEOTIDE SEQUENCE [LARGE SCALE GENOMIC DNA]</scope>
    <source>
        <strain evidence="4">Benny S71-1</strain>
    </source>
</reference>
<dbReference type="Proteomes" id="UP000278143">
    <property type="component" value="Unassembled WGS sequence"/>
</dbReference>
<evidence type="ECO:0000313" key="3">
    <source>
        <dbReference type="EMBL" id="RKP27809.1"/>
    </source>
</evidence>
<dbReference type="SMART" id="SM01155">
    <property type="entry name" value="DUF1713"/>
    <property type="match status" value="1"/>
</dbReference>
<evidence type="ECO:0000259" key="2">
    <source>
        <dbReference type="SMART" id="SM01155"/>
    </source>
</evidence>
<feature type="region of interest" description="Disordered" evidence="1">
    <location>
        <begin position="45"/>
        <end position="68"/>
    </location>
</feature>
<organism evidence="3 4">
    <name type="scientific">Syncephalis pseudoplumigaleata</name>
    <dbReference type="NCBI Taxonomy" id="1712513"/>
    <lineage>
        <taxon>Eukaryota</taxon>
        <taxon>Fungi</taxon>
        <taxon>Fungi incertae sedis</taxon>
        <taxon>Zoopagomycota</taxon>
        <taxon>Zoopagomycotina</taxon>
        <taxon>Zoopagomycetes</taxon>
        <taxon>Zoopagales</taxon>
        <taxon>Piptocephalidaceae</taxon>
        <taxon>Syncephalis</taxon>
    </lineage>
</organism>
<dbReference type="OrthoDB" id="5592553at2759"/>
<dbReference type="EMBL" id="KZ989149">
    <property type="protein sequence ID" value="RKP27809.1"/>
    <property type="molecule type" value="Genomic_DNA"/>
</dbReference>
<gene>
    <name evidence="3" type="ORF">SYNPS1DRAFT_26560</name>
</gene>
<feature type="compositionally biased region" description="Low complexity" evidence="1">
    <location>
        <begin position="45"/>
        <end position="57"/>
    </location>
</feature>
<evidence type="ECO:0000256" key="1">
    <source>
        <dbReference type="SAM" id="MobiDB-lite"/>
    </source>
</evidence>
<name>A0A4V1J298_9FUNG</name>
<dbReference type="CDD" id="cd23699">
    <property type="entry name" value="At5g63150_CTD"/>
    <property type="match status" value="1"/>
</dbReference>
<feature type="domain" description="Ribosomal protein mS38 C-terminal" evidence="2">
    <location>
        <begin position="221"/>
        <end position="254"/>
    </location>
</feature>